<gene>
    <name evidence="3" type="ORF">QQS21_009919</name>
</gene>
<dbReference type="InterPro" id="IPR004330">
    <property type="entry name" value="FAR1_DNA_bnd_dom"/>
</dbReference>
<dbReference type="EMBL" id="JASWJB010000269">
    <property type="protein sequence ID" value="KAK2592400.1"/>
    <property type="molecule type" value="Genomic_DNA"/>
</dbReference>
<feature type="domain" description="FAR1" evidence="2">
    <location>
        <begin position="34"/>
        <end position="113"/>
    </location>
</feature>
<evidence type="ECO:0000256" key="1">
    <source>
        <dbReference type="SAM" id="MobiDB-lite"/>
    </source>
</evidence>
<evidence type="ECO:0000313" key="4">
    <source>
        <dbReference type="Proteomes" id="UP001251528"/>
    </source>
</evidence>
<comment type="caution">
    <text evidence="3">The sequence shown here is derived from an EMBL/GenBank/DDBJ whole genome shotgun (WGS) entry which is preliminary data.</text>
</comment>
<proteinExistence type="predicted"/>
<sequence>MFGILSAAAIPQSNTFNSFEDLMLDLNKRMGKEGYKIVKIRSHRSKPGGNVPGNEIVRCDLVCNRGGRTYECKATKNNSKTKKTDCPWKAKAVNRKAAGGWVCTIICDEHNHPPENLTPIELSEAEHADEHAETSK</sequence>
<accession>A0AAJ0CG22</accession>
<dbReference type="AlphaFoldDB" id="A0AAJ0CG22"/>
<feature type="compositionally biased region" description="Basic and acidic residues" evidence="1">
    <location>
        <begin position="124"/>
        <end position="136"/>
    </location>
</feature>
<protein>
    <recommendedName>
        <fullName evidence="2">FAR1 domain-containing protein</fullName>
    </recommendedName>
</protein>
<evidence type="ECO:0000313" key="3">
    <source>
        <dbReference type="EMBL" id="KAK2592400.1"/>
    </source>
</evidence>
<reference evidence="3" key="1">
    <citation type="submission" date="2023-06" db="EMBL/GenBank/DDBJ databases">
        <title>Conoideocrella luteorostrata (Hypocreales: Clavicipitaceae), a potential biocontrol fungus for elongate hemlock scale in United States Christmas tree production areas.</title>
        <authorList>
            <person name="Barrett H."/>
            <person name="Lovett B."/>
            <person name="Macias A.M."/>
            <person name="Stajich J.E."/>
            <person name="Kasson M.T."/>
        </authorList>
    </citation>
    <scope>NUCLEOTIDE SEQUENCE</scope>
    <source>
        <strain evidence="3">ARSEF 14590</strain>
    </source>
</reference>
<dbReference type="Proteomes" id="UP001251528">
    <property type="component" value="Unassembled WGS sequence"/>
</dbReference>
<organism evidence="3 4">
    <name type="scientific">Conoideocrella luteorostrata</name>
    <dbReference type="NCBI Taxonomy" id="1105319"/>
    <lineage>
        <taxon>Eukaryota</taxon>
        <taxon>Fungi</taxon>
        <taxon>Dikarya</taxon>
        <taxon>Ascomycota</taxon>
        <taxon>Pezizomycotina</taxon>
        <taxon>Sordariomycetes</taxon>
        <taxon>Hypocreomycetidae</taxon>
        <taxon>Hypocreales</taxon>
        <taxon>Clavicipitaceae</taxon>
        <taxon>Conoideocrella</taxon>
    </lineage>
</organism>
<dbReference type="Pfam" id="PF03101">
    <property type="entry name" value="FAR1"/>
    <property type="match status" value="1"/>
</dbReference>
<keyword evidence="4" id="KW-1185">Reference proteome</keyword>
<evidence type="ECO:0000259" key="2">
    <source>
        <dbReference type="Pfam" id="PF03101"/>
    </source>
</evidence>
<name>A0AAJ0CG22_9HYPO</name>
<feature type="region of interest" description="Disordered" evidence="1">
    <location>
        <begin position="117"/>
        <end position="136"/>
    </location>
</feature>